<evidence type="ECO:0000313" key="3">
    <source>
        <dbReference type="EMBL" id="XBH15323.1"/>
    </source>
</evidence>
<dbReference type="InterPro" id="IPR001173">
    <property type="entry name" value="Glyco_trans_2-like"/>
</dbReference>
<accession>A0AAU7DC81</accession>
<dbReference type="EMBL" id="CP121195">
    <property type="protein sequence ID" value="XBH15323.1"/>
    <property type="molecule type" value="Genomic_DNA"/>
</dbReference>
<evidence type="ECO:0000313" key="2">
    <source>
        <dbReference type="EMBL" id="XBH11784.1"/>
    </source>
</evidence>
<sequence length="316" mass="36432">MATYNGERFLSEQIDSILAQDYANVRVLARDDGSDDGTAAILEEYASRFPERFRVMPSSPGTGHPKWNFLRLMEASTAEYVCFADQDDVWLPQKLSMTMQAMKRLEARYGRELPLLAFTDLRVVNEQLETQHESYWKLHRMNPRQANHFARLLGQNVVTGCTAMLNRPLLKMALRMPDEAEMHDGWTALLAAAFGASEPVLTQTMLYRQHCHNILGAAKPEPQLKVPKLRHHQERQKRWQMSERQAKALLRIHGAELMADKRRILEAFVQCGESGNRLSRIGTALRHGFYVPWVRNNLSMLWYLWDLKAAKVTPQK</sequence>
<reference evidence="2" key="1">
    <citation type="submission" date="2023-03" db="EMBL/GenBank/DDBJ databases">
        <title>Edaphobacter sp.</title>
        <authorList>
            <person name="Huber K.J."/>
            <person name="Papendorf J."/>
            <person name="Pilke C."/>
            <person name="Bunk B."/>
            <person name="Sproeer C."/>
            <person name="Pester M."/>
        </authorList>
    </citation>
    <scope>NUCLEOTIDE SEQUENCE</scope>
    <source>
        <strain evidence="2">DSM 109919</strain>
        <strain evidence="3">DSM 109920</strain>
    </source>
</reference>
<dbReference type="KEGG" id="epl:P4G45_13810"/>
<feature type="domain" description="Glycosyltransferase 2-like" evidence="1">
    <location>
        <begin position="1"/>
        <end position="107"/>
    </location>
</feature>
<organism evidence="2">
    <name type="scientific">Edaphobacter paludis</name>
    <dbReference type="NCBI Taxonomy" id="3035702"/>
    <lineage>
        <taxon>Bacteria</taxon>
        <taxon>Pseudomonadati</taxon>
        <taxon>Acidobacteriota</taxon>
        <taxon>Terriglobia</taxon>
        <taxon>Terriglobales</taxon>
        <taxon>Acidobacteriaceae</taxon>
        <taxon>Edaphobacter</taxon>
    </lineage>
</organism>
<accession>A0AAU7D3B0</accession>
<dbReference type="Pfam" id="PF00535">
    <property type="entry name" value="Glycos_transf_2"/>
    <property type="match status" value="1"/>
</dbReference>
<dbReference type="InterPro" id="IPR029044">
    <property type="entry name" value="Nucleotide-diphossugar_trans"/>
</dbReference>
<dbReference type="CDD" id="cd04196">
    <property type="entry name" value="GT_2_like_d"/>
    <property type="match status" value="1"/>
</dbReference>
<protein>
    <submittedName>
        <fullName evidence="2">Glycosyltransferase family 2 protein</fullName>
    </submittedName>
</protein>
<dbReference type="GO" id="GO:0016758">
    <property type="term" value="F:hexosyltransferase activity"/>
    <property type="evidence" value="ECO:0007669"/>
    <property type="project" value="UniProtKB-ARBA"/>
</dbReference>
<gene>
    <name evidence="2" type="ORF">P4G45_13810</name>
    <name evidence="3" type="ORF">P8936_14225</name>
</gene>
<dbReference type="PANTHER" id="PTHR22916">
    <property type="entry name" value="GLYCOSYLTRANSFERASE"/>
    <property type="match status" value="1"/>
</dbReference>
<dbReference type="SUPFAM" id="SSF53448">
    <property type="entry name" value="Nucleotide-diphospho-sugar transferases"/>
    <property type="match status" value="1"/>
</dbReference>
<dbReference type="AlphaFoldDB" id="A0AAU7D3B0"/>
<dbReference type="PANTHER" id="PTHR22916:SF3">
    <property type="entry name" value="UDP-GLCNAC:BETAGAL BETA-1,3-N-ACETYLGLUCOSAMINYLTRANSFERASE-LIKE PROTEIN 1"/>
    <property type="match status" value="1"/>
</dbReference>
<proteinExistence type="predicted"/>
<evidence type="ECO:0000259" key="1">
    <source>
        <dbReference type="Pfam" id="PF00535"/>
    </source>
</evidence>
<name>A0AAU7D3B0_9BACT</name>
<dbReference type="Gene3D" id="3.90.550.10">
    <property type="entry name" value="Spore Coat Polysaccharide Biosynthesis Protein SpsA, Chain A"/>
    <property type="match status" value="1"/>
</dbReference>
<dbReference type="EMBL" id="CP121194">
    <property type="protein sequence ID" value="XBH11784.1"/>
    <property type="molecule type" value="Genomic_DNA"/>
</dbReference>